<accession>A6P2L2</accession>
<keyword evidence="2" id="KW-1185">Reference proteome</keyword>
<reference evidence="1 2" key="2">
    <citation type="submission" date="2007-06" db="EMBL/GenBank/DDBJ databases">
        <title>Draft genome sequence of Pseudoflavonifractor capillosus ATCC 29799.</title>
        <authorList>
            <person name="Sudarsanam P."/>
            <person name="Ley R."/>
            <person name="Guruge J."/>
            <person name="Turnbaugh P.J."/>
            <person name="Mahowald M."/>
            <person name="Liep D."/>
            <person name="Gordon J."/>
        </authorList>
    </citation>
    <scope>NUCLEOTIDE SEQUENCE [LARGE SCALE GENOMIC DNA]</scope>
    <source>
        <strain evidence="1 2">ATCC 29799</strain>
    </source>
</reference>
<organism evidence="1 2">
    <name type="scientific">Pseudoflavonifractor capillosus ATCC 29799</name>
    <dbReference type="NCBI Taxonomy" id="411467"/>
    <lineage>
        <taxon>Bacteria</taxon>
        <taxon>Bacillati</taxon>
        <taxon>Bacillota</taxon>
        <taxon>Clostridia</taxon>
        <taxon>Eubacteriales</taxon>
        <taxon>Oscillospiraceae</taxon>
        <taxon>Pseudoflavonifractor</taxon>
    </lineage>
</organism>
<gene>
    <name evidence="1" type="ORF">BACCAP_04743</name>
</gene>
<evidence type="ECO:0000313" key="1">
    <source>
        <dbReference type="EMBL" id="EDM97411.1"/>
    </source>
</evidence>
<dbReference type="AlphaFoldDB" id="A6P2L2"/>
<name>A6P2L2_9FIRM</name>
<reference evidence="1 2" key="1">
    <citation type="submission" date="2007-04" db="EMBL/GenBank/DDBJ databases">
        <authorList>
            <person name="Fulton L."/>
            <person name="Clifton S."/>
            <person name="Fulton B."/>
            <person name="Xu J."/>
            <person name="Minx P."/>
            <person name="Pepin K.H."/>
            <person name="Johnson M."/>
            <person name="Thiruvilangam P."/>
            <person name="Bhonagiri V."/>
            <person name="Nash W.E."/>
            <person name="Mardis E.R."/>
            <person name="Wilson R.K."/>
        </authorList>
    </citation>
    <scope>NUCLEOTIDE SEQUENCE [LARGE SCALE GENOMIC DNA]</scope>
    <source>
        <strain evidence="1 2">ATCC 29799</strain>
    </source>
</reference>
<sequence>MADLLLSPGCFVPFVPYASYYESFSRFFTPFMKQRFYYSGMERL</sequence>
<comment type="caution">
    <text evidence="1">The sequence shown here is derived from an EMBL/GenBank/DDBJ whole genome shotgun (WGS) entry which is preliminary data.</text>
</comment>
<evidence type="ECO:0000313" key="2">
    <source>
        <dbReference type="Proteomes" id="UP000003639"/>
    </source>
</evidence>
<proteinExistence type="predicted"/>
<protein>
    <submittedName>
        <fullName evidence="1">Uncharacterized protein</fullName>
    </submittedName>
</protein>
<dbReference type="EMBL" id="AAXG02000055">
    <property type="protein sequence ID" value="EDM97411.1"/>
    <property type="molecule type" value="Genomic_DNA"/>
</dbReference>
<dbReference type="Proteomes" id="UP000003639">
    <property type="component" value="Unassembled WGS sequence"/>
</dbReference>